<dbReference type="GO" id="GO:0008239">
    <property type="term" value="F:dipeptidyl-peptidase activity"/>
    <property type="evidence" value="ECO:0007669"/>
    <property type="project" value="InterPro"/>
</dbReference>
<dbReference type="SMART" id="SM00939">
    <property type="entry name" value="PepX_C"/>
    <property type="match status" value="1"/>
</dbReference>
<evidence type="ECO:0000313" key="3">
    <source>
        <dbReference type="EMBL" id="MBL0421609.1"/>
    </source>
</evidence>
<dbReference type="InterPro" id="IPR050585">
    <property type="entry name" value="Xaa-Pro_dipeptidyl-ppase/CocE"/>
</dbReference>
<proteinExistence type="predicted"/>
<keyword evidence="1 3" id="KW-0378">Hydrolase</keyword>
<dbReference type="Gene3D" id="2.60.120.260">
    <property type="entry name" value="Galactose-binding domain-like"/>
    <property type="match status" value="1"/>
</dbReference>
<dbReference type="SUPFAM" id="SSF49785">
    <property type="entry name" value="Galactose-binding domain-like"/>
    <property type="match status" value="1"/>
</dbReference>
<dbReference type="SUPFAM" id="SSF53474">
    <property type="entry name" value="alpha/beta-Hydrolases"/>
    <property type="match status" value="1"/>
</dbReference>
<name>A0A937D2H0_9BURK</name>
<sequence>MTTDQPFEMAWCRARHPSEILKWEHGWRQTRDEGMLIEWDVGVPMRDGVKIFIDVFRPDHGQPVPALIAWGPYGKQSPRGVYERFANNGGVRPEWMSKYTSFEAPDPVRWTQMGYAIIHVDPRGLWNSGGDATFWSADEARDFYDLIEWAAVQPWCTGKIGLTGVSYLTIAQWQVAALRPPHLAAINPWEGYSDSYRERAFHGGIPEDRFMPRWLQQSVYAKGLVEDVLEMRRRHPFYDAYWQGKAPDLSMIEVPAYVVASWSDQGLHTRGTLEGFKRISSRHKWLEVHGRKKWEHFMRPEMVEKQRAFFDHFLKGSSDEVLGWPTVNLEIRERFYVGPMRAEAEWPLARTAYTPLYLDAASGGLGPARLDAATQARYDPAAGRAVFQHRFGQDTELTGHMKLRLWVQTTEGDDMDLFIVVYKLDADGRQVPLSFFSVFEEGPVAMGWLRVSHRELDPERSTPHQPVLAHQRELRLQPDEIVPVDIEIWPSSMLYRAGESLQLVVQGRDIDYGPAHMGPTMAHGPLRNAGEHVLHTGGEFDAHLLVPVIPPRA</sequence>
<dbReference type="Gene3D" id="1.10.3020.20">
    <property type="match status" value="1"/>
</dbReference>
<comment type="caution">
    <text evidence="3">The sequence shown here is derived from an EMBL/GenBank/DDBJ whole genome shotgun (WGS) entry which is preliminary data.</text>
</comment>
<evidence type="ECO:0000313" key="4">
    <source>
        <dbReference type="Proteomes" id="UP000613011"/>
    </source>
</evidence>
<protein>
    <submittedName>
        <fullName evidence="3">CocE/NonD family hydrolase</fullName>
    </submittedName>
</protein>
<gene>
    <name evidence="3" type="ORF">JI739_14730</name>
</gene>
<dbReference type="PANTHER" id="PTHR43056">
    <property type="entry name" value="PEPTIDASE S9 PROLYL OLIGOPEPTIDASE"/>
    <property type="match status" value="1"/>
</dbReference>
<dbReference type="RefSeq" id="WP_201684680.1">
    <property type="nucleotide sequence ID" value="NZ_JAEQNA010000005.1"/>
</dbReference>
<dbReference type="InterPro" id="IPR005674">
    <property type="entry name" value="CocE/Ser_esterase"/>
</dbReference>
<evidence type="ECO:0000256" key="1">
    <source>
        <dbReference type="ARBA" id="ARBA00022801"/>
    </source>
</evidence>
<reference evidence="3" key="1">
    <citation type="submission" date="2021-01" db="EMBL/GenBank/DDBJ databases">
        <title>Ramlibacter sp. strain AW1 16S ribosomal RNA gene Genome sequencing and assembly.</title>
        <authorList>
            <person name="Kang M."/>
        </authorList>
    </citation>
    <scope>NUCLEOTIDE SEQUENCE</scope>
    <source>
        <strain evidence="3">AW1</strain>
    </source>
</reference>
<keyword evidence="4" id="KW-1185">Reference proteome</keyword>
<dbReference type="PANTHER" id="PTHR43056:SF10">
    <property type="entry name" value="COCE_NOND FAMILY, PUTATIVE (AFU_ORTHOLOGUE AFUA_7G00600)-RELATED"/>
    <property type="match status" value="1"/>
</dbReference>
<dbReference type="Proteomes" id="UP000613011">
    <property type="component" value="Unassembled WGS sequence"/>
</dbReference>
<feature type="domain" description="Xaa-Pro dipeptidyl-peptidase C-terminal" evidence="2">
    <location>
        <begin position="307"/>
        <end position="545"/>
    </location>
</feature>
<dbReference type="Gene3D" id="3.40.50.1820">
    <property type="entry name" value="alpha/beta hydrolase"/>
    <property type="match status" value="1"/>
</dbReference>
<dbReference type="InterPro" id="IPR008979">
    <property type="entry name" value="Galactose-bd-like_sf"/>
</dbReference>
<dbReference type="InterPro" id="IPR029058">
    <property type="entry name" value="AB_hydrolase_fold"/>
</dbReference>
<dbReference type="EMBL" id="JAEQNA010000005">
    <property type="protein sequence ID" value="MBL0421609.1"/>
    <property type="molecule type" value="Genomic_DNA"/>
</dbReference>
<dbReference type="InterPro" id="IPR013736">
    <property type="entry name" value="Xaa-Pro_dipept_C"/>
</dbReference>
<evidence type="ECO:0000259" key="2">
    <source>
        <dbReference type="SMART" id="SM00939"/>
    </source>
</evidence>
<organism evidence="3 4">
    <name type="scientific">Ramlibacter aurantiacus</name>
    <dbReference type="NCBI Taxonomy" id="2801330"/>
    <lineage>
        <taxon>Bacteria</taxon>
        <taxon>Pseudomonadati</taxon>
        <taxon>Pseudomonadota</taxon>
        <taxon>Betaproteobacteria</taxon>
        <taxon>Burkholderiales</taxon>
        <taxon>Comamonadaceae</taxon>
        <taxon>Ramlibacter</taxon>
    </lineage>
</organism>
<dbReference type="Pfam" id="PF08530">
    <property type="entry name" value="PepX_C"/>
    <property type="match status" value="1"/>
</dbReference>
<dbReference type="Pfam" id="PF02129">
    <property type="entry name" value="Peptidase_S15"/>
    <property type="match status" value="1"/>
</dbReference>
<dbReference type="AlphaFoldDB" id="A0A937D2H0"/>
<dbReference type="InterPro" id="IPR000383">
    <property type="entry name" value="Xaa-Pro-like_dom"/>
</dbReference>
<accession>A0A937D2H0</accession>
<dbReference type="NCBIfam" id="TIGR00976">
    <property type="entry name" value="CocE_NonD"/>
    <property type="match status" value="2"/>
</dbReference>